<proteinExistence type="predicted"/>
<dbReference type="SUPFAM" id="SSF50985">
    <property type="entry name" value="RCC1/BLIP-II"/>
    <property type="match status" value="1"/>
</dbReference>
<feature type="repeat" description="RCC1" evidence="2">
    <location>
        <begin position="164"/>
        <end position="213"/>
    </location>
</feature>
<reference evidence="3" key="1">
    <citation type="submission" date="2022-12" db="EMBL/GenBank/DDBJ databases">
        <title>Draft genome assemblies for two species of Escallonia (Escalloniales).</title>
        <authorList>
            <person name="Chanderbali A."/>
            <person name="Dervinis C."/>
            <person name="Anghel I."/>
            <person name="Soltis D."/>
            <person name="Soltis P."/>
            <person name="Zapata F."/>
        </authorList>
    </citation>
    <scope>NUCLEOTIDE SEQUENCE</scope>
    <source>
        <strain evidence="3">UCBG64.0493</strain>
        <tissue evidence="3">Leaf</tissue>
    </source>
</reference>
<keyword evidence="1" id="KW-0677">Repeat</keyword>
<dbReference type="EMBL" id="JAVXUP010000855">
    <property type="protein sequence ID" value="KAK3019756.1"/>
    <property type="molecule type" value="Genomic_DNA"/>
</dbReference>
<evidence type="ECO:0000313" key="3">
    <source>
        <dbReference type="EMBL" id="KAK3019756.1"/>
    </source>
</evidence>
<feature type="non-terminal residue" evidence="3">
    <location>
        <position position="331"/>
    </location>
</feature>
<dbReference type="PANTHER" id="PTHR22870:SF408">
    <property type="entry name" value="OS09G0560450 PROTEIN"/>
    <property type="match status" value="1"/>
</dbReference>
<name>A0AA89B2M6_9ASTE</name>
<dbReference type="Gene3D" id="2.130.10.30">
    <property type="entry name" value="Regulator of chromosome condensation 1/beta-lactamase-inhibitor protein II"/>
    <property type="match status" value="1"/>
</dbReference>
<protein>
    <submittedName>
        <fullName evidence="3">Uncharacterized protein</fullName>
    </submittedName>
</protein>
<dbReference type="PROSITE" id="PS50012">
    <property type="entry name" value="RCC1_3"/>
    <property type="match status" value="2"/>
</dbReference>
<keyword evidence="4" id="KW-1185">Reference proteome</keyword>
<dbReference type="Pfam" id="PF00415">
    <property type="entry name" value="RCC1"/>
    <property type="match status" value="2"/>
</dbReference>
<comment type="caution">
    <text evidence="3">The sequence shown here is derived from an EMBL/GenBank/DDBJ whole genome shotgun (WGS) entry which is preliminary data.</text>
</comment>
<sequence length="331" mass="36037">FNYEKETPKVLYAINLFRIVRFSPILDQFEPFHALHMTALRHSPALYHHGRRHIYSSASASASHNRKVPLIYKYTADAPDESLILQLYTWGRGASGQLGGGIEEIRLYPAPIASLLLPSSFSLSSPIPGRLPLSTPPPNHYHTAAAVEVGISCGLFHSALLVDGKLWIWGKGDGGRLGFGHENPAFVPTLNPNLDSIRSIALGGLHSVALDSLGQSKNRNLKQYEDQGGIVKGALIQYQDKLKNESKACGGGNLSIDGCARLRVESVGWWKGVGKVAAVDATLIECRDGVSIEWEGAEKMRRFASMVQIGSGAIEKFAVVQREEGRKLCGI</sequence>
<dbReference type="InterPro" id="IPR051210">
    <property type="entry name" value="Ub_ligase/GEF_domain"/>
</dbReference>
<accession>A0AA89B2M6</accession>
<evidence type="ECO:0000256" key="1">
    <source>
        <dbReference type="ARBA" id="ARBA00022737"/>
    </source>
</evidence>
<evidence type="ECO:0000313" key="4">
    <source>
        <dbReference type="Proteomes" id="UP001188597"/>
    </source>
</evidence>
<feature type="repeat" description="RCC1" evidence="2">
    <location>
        <begin position="85"/>
        <end position="164"/>
    </location>
</feature>
<evidence type="ECO:0000256" key="2">
    <source>
        <dbReference type="PROSITE-ProRule" id="PRU00235"/>
    </source>
</evidence>
<dbReference type="InterPro" id="IPR009091">
    <property type="entry name" value="RCC1/BLIP-II"/>
</dbReference>
<dbReference type="InterPro" id="IPR000408">
    <property type="entry name" value="Reg_chr_condens"/>
</dbReference>
<dbReference type="Proteomes" id="UP001188597">
    <property type="component" value="Unassembled WGS sequence"/>
</dbReference>
<dbReference type="AlphaFoldDB" id="A0AA89B2M6"/>
<gene>
    <name evidence="3" type="ORF">RJ639_004202</name>
</gene>
<dbReference type="PANTHER" id="PTHR22870">
    <property type="entry name" value="REGULATOR OF CHROMOSOME CONDENSATION"/>
    <property type="match status" value="1"/>
</dbReference>
<organism evidence="3 4">
    <name type="scientific">Escallonia herrerae</name>
    <dbReference type="NCBI Taxonomy" id="1293975"/>
    <lineage>
        <taxon>Eukaryota</taxon>
        <taxon>Viridiplantae</taxon>
        <taxon>Streptophyta</taxon>
        <taxon>Embryophyta</taxon>
        <taxon>Tracheophyta</taxon>
        <taxon>Spermatophyta</taxon>
        <taxon>Magnoliopsida</taxon>
        <taxon>eudicotyledons</taxon>
        <taxon>Gunneridae</taxon>
        <taxon>Pentapetalae</taxon>
        <taxon>asterids</taxon>
        <taxon>campanulids</taxon>
        <taxon>Escalloniales</taxon>
        <taxon>Escalloniaceae</taxon>
        <taxon>Escallonia</taxon>
    </lineage>
</organism>